<evidence type="ECO:0008006" key="3">
    <source>
        <dbReference type="Google" id="ProtNLM"/>
    </source>
</evidence>
<organism evidence="1 2">
    <name type="scientific">Aspergillus sergii</name>
    <dbReference type="NCBI Taxonomy" id="1034303"/>
    <lineage>
        <taxon>Eukaryota</taxon>
        <taxon>Fungi</taxon>
        <taxon>Dikarya</taxon>
        <taxon>Ascomycota</taxon>
        <taxon>Pezizomycotina</taxon>
        <taxon>Eurotiomycetes</taxon>
        <taxon>Eurotiomycetidae</taxon>
        <taxon>Eurotiales</taxon>
        <taxon>Aspergillaceae</taxon>
        <taxon>Aspergillus</taxon>
        <taxon>Aspergillus subgen. Circumdati</taxon>
    </lineage>
</organism>
<sequence>MFFLLRIIGIIHGDGVVEELLPCSKFAYPVVLLARSQSSLDPLVQGINQDGGSAIGIPADVTDAGSINSTLKHIEQQFGSDLTVSAAVFNVASKFTRVPFLDSGSEASNFSKAVLPLMLRAASQVELRHPPTMIVTGATAAMKGGSGLGSFAMSKFAVRALSQSLAHESGPKGVHVAHAIIDWIIATEKTKSYKNDMPDAKIDPN</sequence>
<evidence type="ECO:0000313" key="2">
    <source>
        <dbReference type="Proteomes" id="UP000325945"/>
    </source>
</evidence>
<proteinExistence type="predicted"/>
<dbReference type="AlphaFoldDB" id="A0A5N6WPF2"/>
<dbReference type="Gene3D" id="3.40.50.720">
    <property type="entry name" value="NAD(P)-binding Rossmann-like Domain"/>
    <property type="match status" value="1"/>
</dbReference>
<reference evidence="2" key="1">
    <citation type="submission" date="2019-04" db="EMBL/GenBank/DDBJ databases">
        <title>Friends and foes A comparative genomics studyof 23 Aspergillus species from section Flavi.</title>
        <authorList>
            <consortium name="DOE Joint Genome Institute"/>
            <person name="Kjaerbolling I."/>
            <person name="Vesth T."/>
            <person name="Frisvad J.C."/>
            <person name="Nybo J.L."/>
            <person name="Theobald S."/>
            <person name="Kildgaard S."/>
            <person name="Isbrandt T."/>
            <person name="Kuo A."/>
            <person name="Sato A."/>
            <person name="Lyhne E.K."/>
            <person name="Kogle M.E."/>
            <person name="Wiebenga A."/>
            <person name="Kun R.S."/>
            <person name="Lubbers R.J."/>
            <person name="Makela M.R."/>
            <person name="Barry K."/>
            <person name="Chovatia M."/>
            <person name="Clum A."/>
            <person name="Daum C."/>
            <person name="Haridas S."/>
            <person name="He G."/>
            <person name="LaButti K."/>
            <person name="Lipzen A."/>
            <person name="Mondo S."/>
            <person name="Riley R."/>
            <person name="Salamov A."/>
            <person name="Simmons B.A."/>
            <person name="Magnuson J.K."/>
            <person name="Henrissat B."/>
            <person name="Mortensen U.H."/>
            <person name="Larsen T.O."/>
            <person name="Devries R.P."/>
            <person name="Grigoriev I.V."/>
            <person name="Machida M."/>
            <person name="Baker S.E."/>
            <person name="Andersen M.R."/>
        </authorList>
    </citation>
    <scope>NUCLEOTIDE SEQUENCE [LARGE SCALE GENOMIC DNA]</scope>
    <source>
        <strain evidence="2">CBS 130017</strain>
    </source>
</reference>
<keyword evidence="2" id="KW-1185">Reference proteome</keyword>
<dbReference type="InterPro" id="IPR002347">
    <property type="entry name" value="SDR_fam"/>
</dbReference>
<protein>
    <recommendedName>
        <fullName evidence="3">NAD(P)-binding protein</fullName>
    </recommendedName>
</protein>
<dbReference type="EMBL" id="ML741851">
    <property type="protein sequence ID" value="KAE8322166.1"/>
    <property type="molecule type" value="Genomic_DNA"/>
</dbReference>
<evidence type="ECO:0000313" key="1">
    <source>
        <dbReference type="EMBL" id="KAE8322166.1"/>
    </source>
</evidence>
<dbReference type="Proteomes" id="UP000325945">
    <property type="component" value="Unassembled WGS sequence"/>
</dbReference>
<gene>
    <name evidence="1" type="ORF">BDV39DRAFT_196944</name>
</gene>
<dbReference type="InterPro" id="IPR036291">
    <property type="entry name" value="NAD(P)-bd_dom_sf"/>
</dbReference>
<dbReference type="SUPFAM" id="SSF51735">
    <property type="entry name" value="NAD(P)-binding Rossmann-fold domains"/>
    <property type="match status" value="1"/>
</dbReference>
<dbReference type="PANTHER" id="PTHR43431">
    <property type="entry name" value="OXIDOREDUCTASE, SHORT CHAIN DEHYDROGENASE/REDUCTASE FAMILY (AFU_ORTHOLOGUE AFUA_5G14000)"/>
    <property type="match status" value="1"/>
</dbReference>
<name>A0A5N6WPF2_9EURO</name>
<dbReference type="PANTHER" id="PTHR43431:SF7">
    <property type="entry name" value="OXIDOREDUCTASE, SHORT CHAIN DEHYDROGENASE_REDUCTASE FAMILY (AFU_ORTHOLOGUE AFUA_5G14000)"/>
    <property type="match status" value="1"/>
</dbReference>
<dbReference type="Pfam" id="PF13561">
    <property type="entry name" value="adh_short_C2"/>
    <property type="match status" value="1"/>
</dbReference>
<accession>A0A5N6WPF2</accession>